<feature type="domain" description="Endonuclease GajA/Old nuclease/RecF-like AAA" evidence="1">
    <location>
        <begin position="1"/>
        <end position="410"/>
    </location>
</feature>
<dbReference type="PANTHER" id="PTHR43581:SF4">
    <property type="entry name" value="ATP_GTP PHOSPHATASE"/>
    <property type="match status" value="1"/>
</dbReference>
<dbReference type="CDD" id="cd01026">
    <property type="entry name" value="TOPRIM_OLD"/>
    <property type="match status" value="1"/>
</dbReference>
<evidence type="ECO:0000259" key="2">
    <source>
        <dbReference type="Pfam" id="PF20469"/>
    </source>
</evidence>
<gene>
    <name evidence="3" type="ORF">SDC9_46159</name>
</gene>
<dbReference type="Pfam" id="PF20469">
    <property type="entry name" value="OLD-like_TOPRIM"/>
    <property type="match status" value="1"/>
</dbReference>
<dbReference type="AlphaFoldDB" id="A0A644W8T5"/>
<accession>A0A644W8T5</accession>
<reference evidence="3" key="1">
    <citation type="submission" date="2019-08" db="EMBL/GenBank/DDBJ databases">
        <authorList>
            <person name="Kucharzyk K."/>
            <person name="Murdoch R.W."/>
            <person name="Higgins S."/>
            <person name="Loffler F."/>
        </authorList>
    </citation>
    <scope>NUCLEOTIDE SEQUENCE</scope>
</reference>
<evidence type="ECO:0000313" key="3">
    <source>
        <dbReference type="EMBL" id="MPL99937.1"/>
    </source>
</evidence>
<dbReference type="InterPro" id="IPR041685">
    <property type="entry name" value="AAA_GajA/Old/RecF-like"/>
</dbReference>
<comment type="caution">
    <text evidence="3">The sequence shown here is derived from an EMBL/GenBank/DDBJ whole genome shotgun (WGS) entry which is preliminary data.</text>
</comment>
<sequence>MQLSSISIKNFRNINNLEMNFSQIEMILGENNIGKTNILRALKKSMNGKYFSVYQEDFGDISESLIIKISFSNLNETEKALFYDPEGLFNPLKKEIKIQFEAVINNFGEIDRESHFLREDKEDLADKDFKIKKFIPSDFKNSIPFYNVSTDRSIKDSISKNGDLFNILKSFKPENGSPTVYFEKKLYNLIDELKQMIIESNFKFKEDIDFLIHKNWSNQDLLNENKFFENLTVVKESTEEKHIIEKTNEVILFSTRLKKALISENHLNNTEIGLKELMGLENIEKQLFSELKNMGLEDNIKLNTILTKENIFNLVSMEINEISIFNQGDGYRNILNLLIKLTSLYISAENNEFDERKPYLIILTIDEPELYLHPHLQRSLIKQLKKFQDRFFEIGITLQIISSTHSSFIISPLEIENLTFIRKYGCNFFPIKIYQDEFKSEPKINKHLKTLLINYSEVFFSRFVIIGEGKTEKIVLPIFAEKLNMDFDDKGISFLNSGGEGNISHYEKIINRLNIDYAILVDKDKSDDYPEEGYIFISGETGKEAFEKEIINSVDTNIILNELSNYEDDTDKLNYMKSKFQYIKGYNPQNIVEAYKHIKNNDKNKCKKIVFKWLKKKKGDFFWIDLSNSIPKNQIPSIYNDLISFSVNSSSKVD</sequence>
<dbReference type="Gene3D" id="3.40.50.300">
    <property type="entry name" value="P-loop containing nucleotide triphosphate hydrolases"/>
    <property type="match status" value="1"/>
</dbReference>
<protein>
    <submittedName>
        <fullName evidence="3">Uncharacterized protein</fullName>
    </submittedName>
</protein>
<dbReference type="InterPro" id="IPR027417">
    <property type="entry name" value="P-loop_NTPase"/>
</dbReference>
<name>A0A644W8T5_9ZZZZ</name>
<feature type="domain" description="OLD protein-like TOPRIM" evidence="2">
    <location>
        <begin position="459"/>
        <end position="524"/>
    </location>
</feature>
<dbReference type="PANTHER" id="PTHR43581">
    <property type="entry name" value="ATP/GTP PHOSPHATASE"/>
    <property type="match status" value="1"/>
</dbReference>
<dbReference type="InterPro" id="IPR051396">
    <property type="entry name" value="Bact_Antivir_Def_Nuclease"/>
</dbReference>
<dbReference type="EMBL" id="VSSQ01000698">
    <property type="protein sequence ID" value="MPL99937.1"/>
    <property type="molecule type" value="Genomic_DNA"/>
</dbReference>
<organism evidence="3">
    <name type="scientific">bioreactor metagenome</name>
    <dbReference type="NCBI Taxonomy" id="1076179"/>
    <lineage>
        <taxon>unclassified sequences</taxon>
        <taxon>metagenomes</taxon>
        <taxon>ecological metagenomes</taxon>
    </lineage>
</organism>
<evidence type="ECO:0000259" key="1">
    <source>
        <dbReference type="Pfam" id="PF13175"/>
    </source>
</evidence>
<dbReference type="Pfam" id="PF13175">
    <property type="entry name" value="AAA_15"/>
    <property type="match status" value="1"/>
</dbReference>
<dbReference type="SUPFAM" id="SSF52540">
    <property type="entry name" value="P-loop containing nucleoside triphosphate hydrolases"/>
    <property type="match status" value="1"/>
</dbReference>
<dbReference type="InterPro" id="IPR034139">
    <property type="entry name" value="TOPRIM_OLD"/>
</dbReference>
<proteinExistence type="predicted"/>